<dbReference type="InterPro" id="IPR009061">
    <property type="entry name" value="DNA-bd_dom_put_sf"/>
</dbReference>
<feature type="domain" description="Helix-turn-helix" evidence="1">
    <location>
        <begin position="6"/>
        <end position="54"/>
    </location>
</feature>
<keyword evidence="2" id="KW-0238">DNA-binding</keyword>
<dbReference type="Pfam" id="PF12728">
    <property type="entry name" value="HTH_17"/>
    <property type="match status" value="1"/>
</dbReference>
<dbReference type="InterPro" id="IPR041657">
    <property type="entry name" value="HTH_17"/>
</dbReference>
<dbReference type="OrthoDB" id="515428at2"/>
<protein>
    <submittedName>
        <fullName evidence="2">DNA-binding protein</fullName>
    </submittedName>
</protein>
<accession>A0A514LEG5</accession>
<dbReference type="SUPFAM" id="SSF46955">
    <property type="entry name" value="Putative DNA-binding domain"/>
    <property type="match status" value="1"/>
</dbReference>
<dbReference type="AlphaFoldDB" id="A0A514LEG5"/>
<dbReference type="KEGG" id="sale:EPH95_02890"/>
<evidence type="ECO:0000313" key="3">
    <source>
        <dbReference type="Proteomes" id="UP000319756"/>
    </source>
</evidence>
<proteinExistence type="predicted"/>
<reference evidence="3" key="1">
    <citation type="submission" date="2019-01" db="EMBL/GenBank/DDBJ databases">
        <title>Genomic analysis of Salicibibacter sp. NKC3-5.</title>
        <authorList>
            <person name="Oh Y.J."/>
        </authorList>
    </citation>
    <scope>NUCLEOTIDE SEQUENCE [LARGE SCALE GENOMIC DNA]</scope>
    <source>
        <strain evidence="3">NKC3-5</strain>
    </source>
</reference>
<dbReference type="InterPro" id="IPR010093">
    <property type="entry name" value="SinI_DNA-bd"/>
</dbReference>
<keyword evidence="3" id="KW-1185">Reference proteome</keyword>
<evidence type="ECO:0000259" key="1">
    <source>
        <dbReference type="Pfam" id="PF12728"/>
    </source>
</evidence>
<dbReference type="NCBIfam" id="TIGR01764">
    <property type="entry name" value="excise"/>
    <property type="match status" value="1"/>
</dbReference>
<organism evidence="2 3">
    <name type="scientific">Salicibibacter halophilus</name>
    <dbReference type="NCBI Taxonomy" id="2502791"/>
    <lineage>
        <taxon>Bacteria</taxon>
        <taxon>Bacillati</taxon>
        <taxon>Bacillota</taxon>
        <taxon>Bacilli</taxon>
        <taxon>Bacillales</taxon>
        <taxon>Bacillaceae</taxon>
        <taxon>Salicibibacter</taxon>
    </lineage>
</organism>
<name>A0A514LEG5_9BACI</name>
<dbReference type="EMBL" id="CP035485">
    <property type="protein sequence ID" value="QDI90248.1"/>
    <property type="molecule type" value="Genomic_DNA"/>
</dbReference>
<evidence type="ECO:0000313" key="2">
    <source>
        <dbReference type="EMBL" id="QDI90248.1"/>
    </source>
</evidence>
<gene>
    <name evidence="2" type="ORF">EPH95_02890</name>
</gene>
<sequence length="60" mass="7304">MMNETMNVKEVADYLHVHTDTIYSMVRKKELPHFRVRSRIFFEKNTIDRWIMNQSTMNAV</sequence>
<dbReference type="Proteomes" id="UP000319756">
    <property type="component" value="Chromosome"/>
</dbReference>
<dbReference type="GO" id="GO:0003677">
    <property type="term" value="F:DNA binding"/>
    <property type="evidence" value="ECO:0007669"/>
    <property type="project" value="UniProtKB-KW"/>
</dbReference>